<gene>
    <name evidence="3" type="ORF">ACFOEJ_04515</name>
</gene>
<dbReference type="SUPFAM" id="SSF52091">
    <property type="entry name" value="SpoIIaa-like"/>
    <property type="match status" value="1"/>
</dbReference>
<feature type="domain" description="STAS" evidence="2">
    <location>
        <begin position="218"/>
        <end position="305"/>
    </location>
</feature>
<evidence type="ECO:0000313" key="3">
    <source>
        <dbReference type="EMBL" id="MFC3210338.1"/>
    </source>
</evidence>
<accession>A0ABV7KLJ2</accession>
<dbReference type="InterPro" id="IPR036513">
    <property type="entry name" value="STAS_dom_sf"/>
</dbReference>
<feature type="transmembrane region" description="Helical" evidence="1">
    <location>
        <begin position="323"/>
        <end position="345"/>
    </location>
</feature>
<keyword evidence="1" id="KW-1133">Transmembrane helix</keyword>
<dbReference type="PANTHER" id="PTHR33745">
    <property type="entry name" value="RSBT ANTAGONIST PROTEIN RSBS-RELATED"/>
    <property type="match status" value="1"/>
</dbReference>
<dbReference type="Proteomes" id="UP001595625">
    <property type="component" value="Unassembled WGS sequence"/>
</dbReference>
<proteinExistence type="predicted"/>
<comment type="caution">
    <text evidence="3">The sequence shown here is derived from an EMBL/GenBank/DDBJ whole genome shotgun (WGS) entry which is preliminary data.</text>
</comment>
<dbReference type="InterPro" id="IPR051932">
    <property type="entry name" value="Bact_StressResp_Reg"/>
</dbReference>
<evidence type="ECO:0000313" key="4">
    <source>
        <dbReference type="Proteomes" id="UP001595625"/>
    </source>
</evidence>
<keyword evidence="4" id="KW-1185">Reference proteome</keyword>
<dbReference type="PROSITE" id="PS50801">
    <property type="entry name" value="STAS"/>
    <property type="match status" value="1"/>
</dbReference>
<evidence type="ECO:0000256" key="1">
    <source>
        <dbReference type="SAM" id="Phobius"/>
    </source>
</evidence>
<protein>
    <submittedName>
        <fullName evidence="3">STAS domain-containing protein</fullName>
    </submittedName>
</protein>
<sequence>MDTQASINVGGLSFEWDLKKGKFLFEGQDSVLFWTSTAMKMFFDTIEEIAGEDAAEVVMETTGYRQGIVVGDYFSEMQNVEIAEAAALITNTYASAGWGVAETRKLNIEQKTVEVHLKDSWEHAINIAQHKKVGGRFLPAHYAGIFTKLFGENIWYDVEHFQLEGFNETVIRYFPSDETIEENIHRLARSKEAKQIRHLQNLVDEKTAELTMLVKELSSPIIPVLDGIVVVPLLGTYDEERAEELLIKTLQNLPTYKAKYLVLDLTGLNNNFTQQAAVLIEKLGATAGLIGTETILVGISPKMIRYWKYNFLTHKKSALKFRALFLVYFCVLMISTINLVAFSIFSADMNSYLP</sequence>
<reference evidence="4" key="1">
    <citation type="journal article" date="2019" name="Int. J. Syst. Evol. Microbiol.">
        <title>The Global Catalogue of Microorganisms (GCM) 10K type strain sequencing project: providing services to taxonomists for standard genome sequencing and annotation.</title>
        <authorList>
            <consortium name="The Broad Institute Genomics Platform"/>
            <consortium name="The Broad Institute Genome Sequencing Center for Infectious Disease"/>
            <person name="Wu L."/>
            <person name="Ma J."/>
        </authorList>
    </citation>
    <scope>NUCLEOTIDE SEQUENCE [LARGE SCALE GENOMIC DNA]</scope>
    <source>
        <strain evidence="4">CCM 320</strain>
    </source>
</reference>
<dbReference type="RefSeq" id="WP_205854622.1">
    <property type="nucleotide sequence ID" value="NZ_JBHRUJ010000005.1"/>
</dbReference>
<name>A0ABV7KLJ2_PLAOK</name>
<dbReference type="InterPro" id="IPR002645">
    <property type="entry name" value="STAS_dom"/>
</dbReference>
<keyword evidence="1" id="KW-0472">Membrane</keyword>
<dbReference type="EMBL" id="JBHRUJ010000005">
    <property type="protein sequence ID" value="MFC3210338.1"/>
    <property type="molecule type" value="Genomic_DNA"/>
</dbReference>
<dbReference type="CDD" id="cd07041">
    <property type="entry name" value="STAS_RsbR_RsbS_like"/>
    <property type="match status" value="1"/>
</dbReference>
<dbReference type="Gene3D" id="3.30.750.24">
    <property type="entry name" value="STAS domain"/>
    <property type="match status" value="1"/>
</dbReference>
<organism evidence="3 4">
    <name type="scientific">Planomicrobium okeanokoites</name>
    <name type="common">Planococcus okeanokoites</name>
    <name type="synonym">Flavobacterium okeanokoites</name>
    <dbReference type="NCBI Taxonomy" id="244"/>
    <lineage>
        <taxon>Bacteria</taxon>
        <taxon>Bacillati</taxon>
        <taxon>Bacillota</taxon>
        <taxon>Bacilli</taxon>
        <taxon>Bacillales</taxon>
        <taxon>Caryophanaceae</taxon>
        <taxon>Planomicrobium</taxon>
    </lineage>
</organism>
<keyword evidence="1" id="KW-0812">Transmembrane</keyword>
<evidence type="ECO:0000259" key="2">
    <source>
        <dbReference type="PROSITE" id="PS50801"/>
    </source>
</evidence>